<feature type="domain" description="RDD" evidence="7">
    <location>
        <begin position="22"/>
        <end position="137"/>
    </location>
</feature>
<sequence length="157" mass="16742">MLGQHRTDVHTAVVGDSEVPLATLGGRILARLVDFAIVVLPSYVVLDWVLPGKFWTVVAVVLLELIVYDLLCTVRTGTTPGKRLARIKIVRMDSGSPPGFLRAFIRAVLGLPASVMPALTALFDERTHRGGHDRLAGTIVIAAVIAGNDPAGAIIDE</sequence>
<feature type="transmembrane region" description="Helical" evidence="6">
    <location>
        <begin position="28"/>
        <end position="48"/>
    </location>
</feature>
<dbReference type="PANTHER" id="PTHR36115">
    <property type="entry name" value="PROLINE-RICH ANTIGEN HOMOLOG-RELATED"/>
    <property type="match status" value="1"/>
</dbReference>
<keyword evidence="9" id="KW-1185">Reference proteome</keyword>
<evidence type="ECO:0000256" key="1">
    <source>
        <dbReference type="ARBA" id="ARBA00004651"/>
    </source>
</evidence>
<dbReference type="InterPro" id="IPR010432">
    <property type="entry name" value="RDD"/>
</dbReference>
<evidence type="ECO:0000256" key="2">
    <source>
        <dbReference type="ARBA" id="ARBA00022475"/>
    </source>
</evidence>
<dbReference type="RefSeq" id="WP_084434394.1">
    <property type="nucleotide sequence ID" value="NZ_FWXV01000016.1"/>
</dbReference>
<feature type="transmembrane region" description="Helical" evidence="6">
    <location>
        <begin position="54"/>
        <end position="78"/>
    </location>
</feature>
<evidence type="ECO:0000313" key="9">
    <source>
        <dbReference type="Proteomes" id="UP000192674"/>
    </source>
</evidence>
<dbReference type="AlphaFoldDB" id="A0A1W2FY21"/>
<keyword evidence="4 6" id="KW-1133">Transmembrane helix</keyword>
<organism evidence="8 9">
    <name type="scientific">Kibdelosporangium aridum</name>
    <dbReference type="NCBI Taxonomy" id="2030"/>
    <lineage>
        <taxon>Bacteria</taxon>
        <taxon>Bacillati</taxon>
        <taxon>Actinomycetota</taxon>
        <taxon>Actinomycetes</taxon>
        <taxon>Pseudonocardiales</taxon>
        <taxon>Pseudonocardiaceae</taxon>
        <taxon>Kibdelosporangium</taxon>
    </lineage>
</organism>
<reference evidence="8 9" key="1">
    <citation type="submission" date="2017-04" db="EMBL/GenBank/DDBJ databases">
        <authorList>
            <person name="Afonso C.L."/>
            <person name="Miller P.J."/>
            <person name="Scott M.A."/>
            <person name="Spackman E."/>
            <person name="Goraichik I."/>
            <person name="Dimitrov K.M."/>
            <person name="Suarez D.L."/>
            <person name="Swayne D.E."/>
        </authorList>
    </citation>
    <scope>NUCLEOTIDE SEQUENCE [LARGE SCALE GENOMIC DNA]</scope>
    <source>
        <strain evidence="8 9">DSM 43828</strain>
    </source>
</reference>
<dbReference type="OrthoDB" id="3254248at2"/>
<evidence type="ECO:0000259" key="7">
    <source>
        <dbReference type="Pfam" id="PF06271"/>
    </source>
</evidence>
<dbReference type="EMBL" id="FWXV01000016">
    <property type="protein sequence ID" value="SMD26684.1"/>
    <property type="molecule type" value="Genomic_DNA"/>
</dbReference>
<accession>A0A1W2FY21</accession>
<protein>
    <submittedName>
        <fullName evidence="8">Uncharacterized membrane protein YckC, RDD family</fullName>
    </submittedName>
</protein>
<evidence type="ECO:0000313" key="8">
    <source>
        <dbReference type="EMBL" id="SMD26684.1"/>
    </source>
</evidence>
<evidence type="ECO:0000256" key="6">
    <source>
        <dbReference type="SAM" id="Phobius"/>
    </source>
</evidence>
<keyword evidence="2" id="KW-1003">Cell membrane</keyword>
<evidence type="ECO:0000256" key="3">
    <source>
        <dbReference type="ARBA" id="ARBA00022692"/>
    </source>
</evidence>
<dbReference type="GO" id="GO:0005886">
    <property type="term" value="C:plasma membrane"/>
    <property type="evidence" value="ECO:0007669"/>
    <property type="project" value="UniProtKB-SubCell"/>
</dbReference>
<evidence type="ECO:0000256" key="4">
    <source>
        <dbReference type="ARBA" id="ARBA00022989"/>
    </source>
</evidence>
<dbReference type="InterPro" id="IPR051791">
    <property type="entry name" value="Pra-immunoreactive"/>
</dbReference>
<gene>
    <name evidence="8" type="ORF">SAMN05661093_10268</name>
</gene>
<name>A0A1W2FY21_KIBAR</name>
<evidence type="ECO:0000256" key="5">
    <source>
        <dbReference type="ARBA" id="ARBA00023136"/>
    </source>
</evidence>
<proteinExistence type="predicted"/>
<dbReference type="Proteomes" id="UP000192674">
    <property type="component" value="Unassembled WGS sequence"/>
</dbReference>
<dbReference type="Pfam" id="PF06271">
    <property type="entry name" value="RDD"/>
    <property type="match status" value="1"/>
</dbReference>
<keyword evidence="5 6" id="KW-0472">Membrane</keyword>
<comment type="subcellular location">
    <subcellularLocation>
        <location evidence="1">Cell membrane</location>
        <topology evidence="1">Multi-pass membrane protein</topology>
    </subcellularLocation>
</comment>
<keyword evidence="3 6" id="KW-0812">Transmembrane</keyword>